<dbReference type="HAMAP" id="MF_00023">
    <property type="entry name" value="SmpB"/>
    <property type="match status" value="1"/>
</dbReference>
<comment type="caution">
    <text evidence="3">The sequence shown here is derived from an EMBL/GenBank/DDBJ whole genome shotgun (WGS) entry which is preliminary data.</text>
</comment>
<dbReference type="GO" id="GO:0003723">
    <property type="term" value="F:RNA binding"/>
    <property type="evidence" value="ECO:0007669"/>
    <property type="project" value="UniProtKB-KW"/>
</dbReference>
<protein>
    <submittedName>
        <fullName evidence="3">SsrA-binding protein</fullName>
    </submittedName>
</protein>
<dbReference type="GO" id="GO:0070930">
    <property type="term" value="P:trans-translation-dependent protein tagging"/>
    <property type="evidence" value="ECO:0007669"/>
    <property type="project" value="TreeGrafter"/>
</dbReference>
<proteinExistence type="inferred from homology"/>
<evidence type="ECO:0000256" key="2">
    <source>
        <dbReference type="ARBA" id="ARBA00022884"/>
    </source>
</evidence>
<dbReference type="EMBL" id="VSSQ01038021">
    <property type="protein sequence ID" value="MPM90879.1"/>
    <property type="molecule type" value="Genomic_DNA"/>
</dbReference>
<keyword evidence="1" id="KW-0963">Cytoplasm</keyword>
<sequence length="87" mass="10428">MHVADYWWGSFNKHDPRRDRKLLLNKRELSRLFRASREKGLTIVATRLFIADNGFAKLNISLAKGKREYDKRHSIKEKDLRREMDRG</sequence>
<dbReference type="InterPro" id="IPR000037">
    <property type="entry name" value="SsrA-bd_prot"/>
</dbReference>
<reference evidence="3" key="1">
    <citation type="submission" date="2019-08" db="EMBL/GenBank/DDBJ databases">
        <authorList>
            <person name="Kucharzyk K."/>
            <person name="Murdoch R.W."/>
            <person name="Higgins S."/>
            <person name="Loffler F."/>
        </authorList>
    </citation>
    <scope>NUCLEOTIDE SEQUENCE</scope>
</reference>
<evidence type="ECO:0000313" key="3">
    <source>
        <dbReference type="EMBL" id="MPM90879.1"/>
    </source>
</evidence>
<dbReference type="Pfam" id="PF01668">
    <property type="entry name" value="SmpB"/>
    <property type="match status" value="1"/>
</dbReference>
<dbReference type="PANTHER" id="PTHR30308:SF2">
    <property type="entry name" value="SSRA-BINDING PROTEIN"/>
    <property type="match status" value="1"/>
</dbReference>
<dbReference type="SUPFAM" id="SSF74982">
    <property type="entry name" value="Small protein B (SmpB)"/>
    <property type="match status" value="1"/>
</dbReference>
<name>A0A645DNL8_9ZZZZ</name>
<gene>
    <name evidence="3" type="primary">smpB_45</name>
    <name evidence="3" type="ORF">SDC9_138002</name>
</gene>
<dbReference type="Gene3D" id="2.40.280.10">
    <property type="match status" value="1"/>
</dbReference>
<dbReference type="InterPro" id="IPR023620">
    <property type="entry name" value="SmpB"/>
</dbReference>
<keyword evidence="2" id="KW-0694">RNA-binding</keyword>
<evidence type="ECO:0000256" key="1">
    <source>
        <dbReference type="ARBA" id="ARBA00022490"/>
    </source>
</evidence>
<dbReference type="PANTHER" id="PTHR30308">
    <property type="entry name" value="TMRNA-BINDING COMPONENT OF TRANS-TRANSLATION TAGGING COMPLEX"/>
    <property type="match status" value="1"/>
</dbReference>
<dbReference type="GO" id="GO:0005829">
    <property type="term" value="C:cytosol"/>
    <property type="evidence" value="ECO:0007669"/>
    <property type="project" value="TreeGrafter"/>
</dbReference>
<organism evidence="3">
    <name type="scientific">bioreactor metagenome</name>
    <dbReference type="NCBI Taxonomy" id="1076179"/>
    <lineage>
        <taxon>unclassified sequences</taxon>
        <taxon>metagenomes</taxon>
        <taxon>ecological metagenomes</taxon>
    </lineage>
</organism>
<accession>A0A645DNL8</accession>
<dbReference type="AlphaFoldDB" id="A0A645DNL8"/>